<reference evidence="1 2" key="1">
    <citation type="journal article" date="2018" name="MBio">
        <title>Comparative Genomics Reveals the Core Gene Toolbox for the Fungus-Insect Symbiosis.</title>
        <authorList>
            <person name="Wang Y."/>
            <person name="Stata M."/>
            <person name="Wang W."/>
            <person name="Stajich J.E."/>
            <person name="White M.M."/>
            <person name="Moncalvo J.M."/>
        </authorList>
    </citation>
    <scope>NUCLEOTIDE SEQUENCE [LARGE SCALE GENOMIC DNA]</scope>
    <source>
        <strain evidence="1 2">SWE-8-4</strain>
    </source>
</reference>
<name>A0A2T9YC96_9FUNG</name>
<dbReference type="AlphaFoldDB" id="A0A2T9YC96"/>
<dbReference type="Proteomes" id="UP000245383">
    <property type="component" value="Unassembled WGS sequence"/>
</dbReference>
<evidence type="ECO:0000313" key="2">
    <source>
        <dbReference type="Proteomes" id="UP000245383"/>
    </source>
</evidence>
<keyword evidence="2" id="KW-1185">Reference proteome</keyword>
<organism evidence="1 2">
    <name type="scientific">Smittium simulii</name>
    <dbReference type="NCBI Taxonomy" id="133385"/>
    <lineage>
        <taxon>Eukaryota</taxon>
        <taxon>Fungi</taxon>
        <taxon>Fungi incertae sedis</taxon>
        <taxon>Zoopagomycota</taxon>
        <taxon>Kickxellomycotina</taxon>
        <taxon>Harpellomycetes</taxon>
        <taxon>Harpellales</taxon>
        <taxon>Legeriomycetaceae</taxon>
        <taxon>Smittium</taxon>
    </lineage>
</organism>
<comment type="caution">
    <text evidence="1">The sequence shown here is derived from an EMBL/GenBank/DDBJ whole genome shotgun (WGS) entry which is preliminary data.</text>
</comment>
<dbReference type="EMBL" id="MBFR01000287">
    <property type="protein sequence ID" value="PVU89950.1"/>
    <property type="molecule type" value="Genomic_DNA"/>
</dbReference>
<evidence type="ECO:0000313" key="1">
    <source>
        <dbReference type="EMBL" id="PVU89950.1"/>
    </source>
</evidence>
<proteinExistence type="predicted"/>
<gene>
    <name evidence="1" type="ORF">BB561_005099</name>
</gene>
<sequence>MPVGRISVWMDQNSESWLPKKTQHLWRRIYMPVGRISVWMDQNSESWLPKKTQHLCTDPYDKGYTIV</sequence>
<accession>A0A2T9YC96</accession>
<protein>
    <submittedName>
        <fullName evidence="1">Uncharacterized protein</fullName>
    </submittedName>
</protein>